<keyword evidence="4 9" id="KW-0413">Isomerase</keyword>
<evidence type="ECO:0000256" key="1">
    <source>
        <dbReference type="ARBA" id="ARBA00001936"/>
    </source>
</evidence>
<dbReference type="AlphaFoldDB" id="A0A9D1ES11"/>
<evidence type="ECO:0000256" key="3">
    <source>
        <dbReference type="ARBA" id="ARBA00023211"/>
    </source>
</evidence>
<dbReference type="InterPro" id="IPR014710">
    <property type="entry name" value="RmlC-like_jellyroll"/>
</dbReference>
<evidence type="ECO:0000256" key="4">
    <source>
        <dbReference type="ARBA" id="ARBA00023235"/>
    </source>
</evidence>
<evidence type="ECO:0000313" key="9">
    <source>
        <dbReference type="EMBL" id="HIS31212.1"/>
    </source>
</evidence>
<organism evidence="9 10">
    <name type="scientific">Candidatus Limivivens intestinipullorum</name>
    <dbReference type="NCBI Taxonomy" id="2840858"/>
    <lineage>
        <taxon>Bacteria</taxon>
        <taxon>Bacillati</taxon>
        <taxon>Bacillota</taxon>
        <taxon>Clostridia</taxon>
        <taxon>Lachnospirales</taxon>
        <taxon>Lachnospiraceae</taxon>
        <taxon>Lachnospiraceae incertae sedis</taxon>
        <taxon>Candidatus Limivivens</taxon>
    </lineage>
</organism>
<keyword evidence="5" id="KW-0119">Carbohydrate metabolism</keyword>
<comment type="caution">
    <text evidence="9">The sequence shown here is derived from an EMBL/GenBank/DDBJ whole genome shotgun (WGS) entry which is preliminary data.</text>
</comment>
<reference evidence="9" key="2">
    <citation type="journal article" date="2021" name="PeerJ">
        <title>Extensive microbial diversity within the chicken gut microbiome revealed by metagenomics and culture.</title>
        <authorList>
            <person name="Gilroy R."/>
            <person name="Ravi A."/>
            <person name="Getino M."/>
            <person name="Pursley I."/>
            <person name="Horton D.L."/>
            <person name="Alikhan N.F."/>
            <person name="Baker D."/>
            <person name="Gharbi K."/>
            <person name="Hall N."/>
            <person name="Watson M."/>
            <person name="Adriaenssens E.M."/>
            <person name="Foster-Nyarko E."/>
            <person name="Jarju S."/>
            <person name="Secka A."/>
            <person name="Antonio M."/>
            <person name="Oren A."/>
            <person name="Chaudhuri R.R."/>
            <person name="La Ragione R."/>
            <person name="Hildebrand F."/>
            <person name="Pallen M.J."/>
        </authorList>
    </citation>
    <scope>NUCLEOTIDE SEQUENCE</scope>
    <source>
        <strain evidence="9">CHK190-19873</strain>
    </source>
</reference>
<dbReference type="EMBL" id="DVIQ01000033">
    <property type="protein sequence ID" value="HIS31212.1"/>
    <property type="molecule type" value="Genomic_DNA"/>
</dbReference>
<dbReference type="Proteomes" id="UP000823935">
    <property type="component" value="Unassembled WGS sequence"/>
</dbReference>
<protein>
    <recommendedName>
        <fullName evidence="8">D-lyxose ketol-isomerase</fullName>
        <ecNumber evidence="8">5.3.1.15</ecNumber>
    </recommendedName>
</protein>
<evidence type="ECO:0000256" key="7">
    <source>
        <dbReference type="ARBA" id="ARBA00044951"/>
    </source>
</evidence>
<sequence>MKRSEINEIMKEALDFFEQQNFRLPPFVQWTPDEWKTKGEEAREIRDNMLGWDITDYGQGDFRKIGLLLITLRNGNQQCPERYPKPYAEKIMIVREEQVTPMHFHFYKMEDIINRGGGNLVIKLYNSTEDGELADTDVRVSMDGVEHVFSAGTEIVLHPGKSITMQPGLYHRFWGEKGSGTVMVGEVSQCNDDNNDNRFYDKVGRFPEIEEDETPLYLLCSEYPAFHA</sequence>
<evidence type="ECO:0000256" key="5">
    <source>
        <dbReference type="ARBA" id="ARBA00023277"/>
    </source>
</evidence>
<evidence type="ECO:0000256" key="8">
    <source>
        <dbReference type="ARBA" id="ARBA00044972"/>
    </source>
</evidence>
<evidence type="ECO:0000313" key="10">
    <source>
        <dbReference type="Proteomes" id="UP000823935"/>
    </source>
</evidence>
<dbReference type="EC" id="5.3.1.15" evidence="8"/>
<reference evidence="9" key="1">
    <citation type="submission" date="2020-10" db="EMBL/GenBank/DDBJ databases">
        <authorList>
            <person name="Gilroy R."/>
        </authorList>
    </citation>
    <scope>NUCLEOTIDE SEQUENCE</scope>
    <source>
        <strain evidence="9">CHK190-19873</strain>
    </source>
</reference>
<comment type="catalytic activity">
    <reaction evidence="6">
        <text>D-lyxose = D-xylulose</text>
        <dbReference type="Rhea" id="RHEA:14201"/>
        <dbReference type="ChEBI" id="CHEBI:16789"/>
        <dbReference type="ChEBI" id="CHEBI:17140"/>
        <dbReference type="EC" id="5.3.1.15"/>
    </reaction>
</comment>
<dbReference type="GO" id="GO:0046872">
    <property type="term" value="F:metal ion binding"/>
    <property type="evidence" value="ECO:0007669"/>
    <property type="project" value="UniProtKB-KW"/>
</dbReference>
<comment type="cofactor">
    <cofactor evidence="1">
        <name>Mn(2+)</name>
        <dbReference type="ChEBI" id="CHEBI:29035"/>
    </cofactor>
</comment>
<dbReference type="Gene3D" id="2.60.120.10">
    <property type="entry name" value="Jelly Rolls"/>
    <property type="match status" value="1"/>
</dbReference>
<dbReference type="InterPro" id="IPR010864">
    <property type="entry name" value="D-lyxose_isomer"/>
</dbReference>
<dbReference type="CDD" id="cd20309">
    <property type="entry name" value="cupin_EcSI"/>
    <property type="match status" value="1"/>
</dbReference>
<dbReference type="GO" id="GO:0047828">
    <property type="term" value="F:D-lyxose ketol-isomerase activity"/>
    <property type="evidence" value="ECO:0007669"/>
    <property type="project" value="UniProtKB-EC"/>
</dbReference>
<name>A0A9D1ES11_9FIRM</name>
<keyword evidence="2" id="KW-0479">Metal-binding</keyword>
<proteinExistence type="inferred from homology"/>
<evidence type="ECO:0000256" key="6">
    <source>
        <dbReference type="ARBA" id="ARBA00044907"/>
    </source>
</evidence>
<dbReference type="Pfam" id="PF07385">
    <property type="entry name" value="Lyx_isomer"/>
    <property type="match status" value="1"/>
</dbReference>
<accession>A0A9D1ES11</accession>
<comment type="similarity">
    <text evidence="7">Belongs to the D-lyxose ketol-isomerase family.</text>
</comment>
<gene>
    <name evidence="9" type="ORF">IAB44_06660</name>
</gene>
<keyword evidence="3" id="KW-0464">Manganese</keyword>
<evidence type="ECO:0000256" key="2">
    <source>
        <dbReference type="ARBA" id="ARBA00022723"/>
    </source>
</evidence>
<dbReference type="InterPro" id="IPR047581">
    <property type="entry name" value="EcSI_cupin"/>
</dbReference>